<evidence type="ECO:0000313" key="4">
    <source>
        <dbReference type="EMBL" id="CAE2206229.1"/>
    </source>
</evidence>
<dbReference type="EMBL" id="HBKQ01004027">
    <property type="protein sequence ID" value="CAE2206229.1"/>
    <property type="molecule type" value="Transcribed_RNA"/>
</dbReference>
<dbReference type="PRINTS" id="PR00196">
    <property type="entry name" value="ANNEXIN"/>
</dbReference>
<dbReference type="GO" id="GO:0005886">
    <property type="term" value="C:plasma membrane"/>
    <property type="evidence" value="ECO:0007669"/>
    <property type="project" value="TreeGrafter"/>
</dbReference>
<dbReference type="Pfam" id="PF00191">
    <property type="entry name" value="Annexin"/>
    <property type="match status" value="4"/>
</dbReference>
<gene>
    <name evidence="4" type="ORF">OAUR00152_LOCUS2745</name>
</gene>
<name>A0A7S4HQF8_9STRA</name>
<dbReference type="PANTHER" id="PTHR10502">
    <property type="entry name" value="ANNEXIN"/>
    <property type="match status" value="1"/>
</dbReference>
<dbReference type="AlphaFoldDB" id="A0A7S4HQF8"/>
<evidence type="ECO:0008006" key="5">
    <source>
        <dbReference type="Google" id="ProtNLM"/>
    </source>
</evidence>
<dbReference type="InterPro" id="IPR018502">
    <property type="entry name" value="Annexin_repeat"/>
</dbReference>
<evidence type="ECO:0000256" key="1">
    <source>
        <dbReference type="ARBA" id="ARBA00007831"/>
    </source>
</evidence>
<dbReference type="InterPro" id="IPR001464">
    <property type="entry name" value="Annexin"/>
</dbReference>
<dbReference type="SUPFAM" id="SSF47874">
    <property type="entry name" value="Annexin"/>
    <property type="match status" value="1"/>
</dbReference>
<evidence type="ECO:0000256" key="2">
    <source>
        <dbReference type="ARBA" id="ARBA00022737"/>
    </source>
</evidence>
<keyword evidence="2" id="KW-0677">Repeat</keyword>
<dbReference type="SMART" id="SM00335">
    <property type="entry name" value="ANX"/>
    <property type="match status" value="4"/>
</dbReference>
<dbReference type="InterPro" id="IPR037104">
    <property type="entry name" value="Annexin_sf"/>
</dbReference>
<comment type="similarity">
    <text evidence="1">Belongs to the annexin family.</text>
</comment>
<protein>
    <recommendedName>
        <fullName evidence="5">Annexin</fullName>
    </recommendedName>
</protein>
<dbReference type="PROSITE" id="PS51897">
    <property type="entry name" value="ANNEXIN_2"/>
    <property type="match status" value="2"/>
</dbReference>
<dbReference type="GO" id="GO:0005737">
    <property type="term" value="C:cytoplasm"/>
    <property type="evidence" value="ECO:0007669"/>
    <property type="project" value="TreeGrafter"/>
</dbReference>
<dbReference type="GO" id="GO:0005509">
    <property type="term" value="F:calcium ion binding"/>
    <property type="evidence" value="ECO:0007669"/>
    <property type="project" value="InterPro"/>
</dbReference>
<reference evidence="4" key="1">
    <citation type="submission" date="2021-01" db="EMBL/GenBank/DDBJ databases">
        <authorList>
            <person name="Corre E."/>
            <person name="Pelletier E."/>
            <person name="Niang G."/>
            <person name="Scheremetjew M."/>
            <person name="Finn R."/>
            <person name="Kale V."/>
            <person name="Holt S."/>
            <person name="Cochrane G."/>
            <person name="Meng A."/>
            <person name="Brown T."/>
            <person name="Cohen L."/>
        </authorList>
    </citation>
    <scope>NUCLEOTIDE SEQUENCE</scope>
    <source>
        <strain evidence="4">Isolate 1302-5</strain>
    </source>
</reference>
<keyword evidence="3" id="KW-0041">Annexin</keyword>
<proteinExistence type="inferred from homology"/>
<evidence type="ECO:0000256" key="3">
    <source>
        <dbReference type="ARBA" id="ARBA00023216"/>
    </source>
</evidence>
<organism evidence="4">
    <name type="scientific">Odontella aurita</name>
    <dbReference type="NCBI Taxonomy" id="265563"/>
    <lineage>
        <taxon>Eukaryota</taxon>
        <taxon>Sar</taxon>
        <taxon>Stramenopiles</taxon>
        <taxon>Ochrophyta</taxon>
        <taxon>Bacillariophyta</taxon>
        <taxon>Mediophyceae</taxon>
        <taxon>Biddulphiophycidae</taxon>
        <taxon>Eupodiscales</taxon>
        <taxon>Odontellaceae</taxon>
        <taxon>Odontella</taxon>
    </lineage>
</organism>
<dbReference type="Gene3D" id="1.10.220.10">
    <property type="entry name" value="Annexin"/>
    <property type="match status" value="4"/>
</dbReference>
<accession>A0A7S4HQF8</accession>
<dbReference type="PANTHER" id="PTHR10502:SF102">
    <property type="entry name" value="ANNEXIN B11"/>
    <property type="match status" value="1"/>
</dbReference>
<sequence>MSIDLYPEIVLSGDRTPDIGPEIEELCDEIRKACKGFGTNEKRLIKAMTRDQDTRTKIALHYESYKGKNLEKLVDKECGGDFGEAMELLAVTPDVAEARLVRKATKGVGTTEKLLYTIICGRSNADIDALRKAYFREYEKDLGSLVKGELGGDLEDFCMACIQGLEDAYDPDLHTEDKAKEDAEAFHEAGEGRWGTDEKSLFKLVVSSPPQHLKEVNRVYTDKNDVTMFKALEKELGGDVEDAVLFALGMKLKPYETVAKLIKSACSGVGTDELLLTSAIIRYQKILPLVQVAHMELFGKSIQDRVKNEVGGDFEDVLVAIVDHALE</sequence>
<dbReference type="GO" id="GO:0001786">
    <property type="term" value="F:phosphatidylserine binding"/>
    <property type="evidence" value="ECO:0007669"/>
    <property type="project" value="TreeGrafter"/>
</dbReference>
<dbReference type="GO" id="GO:0005544">
    <property type="term" value="F:calcium-dependent phospholipid binding"/>
    <property type="evidence" value="ECO:0007669"/>
    <property type="project" value="InterPro"/>
</dbReference>